<gene>
    <name evidence="4" type="ORF">B5M42_01605</name>
</gene>
<reference evidence="4 5" key="1">
    <citation type="submission" date="2017-03" db="EMBL/GenBank/DDBJ databases">
        <title>Isolation of Levoglucosan Utilizing Bacteria.</title>
        <authorList>
            <person name="Arya A.S."/>
        </authorList>
    </citation>
    <scope>NUCLEOTIDE SEQUENCE [LARGE SCALE GENOMIC DNA]</scope>
    <source>
        <strain evidence="4 5">MEC069</strain>
    </source>
</reference>
<keyword evidence="2" id="KW-0378">Hydrolase</keyword>
<dbReference type="RefSeq" id="WP_134748976.1">
    <property type="nucleotide sequence ID" value="NZ_MYFO02000001.1"/>
</dbReference>
<dbReference type="OrthoDB" id="9780884at2"/>
<dbReference type="SUPFAM" id="SSF56300">
    <property type="entry name" value="Metallo-dependent phosphatases"/>
    <property type="match status" value="1"/>
</dbReference>
<dbReference type="InterPro" id="IPR051158">
    <property type="entry name" value="Metallophosphoesterase_sf"/>
</dbReference>
<name>A0A4Y8QBC8_9BACL</name>
<dbReference type="CDD" id="cd07385">
    <property type="entry name" value="MPP_YkuE_C"/>
    <property type="match status" value="1"/>
</dbReference>
<keyword evidence="5" id="KW-1185">Reference proteome</keyword>
<evidence type="ECO:0000259" key="3">
    <source>
        <dbReference type="Pfam" id="PF00149"/>
    </source>
</evidence>
<dbReference type="Proteomes" id="UP000298246">
    <property type="component" value="Unassembled WGS sequence"/>
</dbReference>
<dbReference type="Pfam" id="PF00149">
    <property type="entry name" value="Metallophos"/>
    <property type="match status" value="1"/>
</dbReference>
<dbReference type="GO" id="GO:0016020">
    <property type="term" value="C:membrane"/>
    <property type="evidence" value="ECO:0007669"/>
    <property type="project" value="GOC"/>
</dbReference>
<proteinExistence type="predicted"/>
<dbReference type="Gene3D" id="3.60.21.10">
    <property type="match status" value="1"/>
</dbReference>
<evidence type="ECO:0000256" key="2">
    <source>
        <dbReference type="ARBA" id="ARBA00022801"/>
    </source>
</evidence>
<dbReference type="PROSITE" id="PS51318">
    <property type="entry name" value="TAT"/>
    <property type="match status" value="1"/>
</dbReference>
<dbReference type="InterPro" id="IPR006311">
    <property type="entry name" value="TAT_signal"/>
</dbReference>
<dbReference type="EMBL" id="MYFO01000001">
    <property type="protein sequence ID" value="TFE91959.1"/>
    <property type="molecule type" value="Genomic_DNA"/>
</dbReference>
<dbReference type="GO" id="GO:0008758">
    <property type="term" value="F:UDP-2,3-diacylglucosamine hydrolase activity"/>
    <property type="evidence" value="ECO:0007669"/>
    <property type="project" value="TreeGrafter"/>
</dbReference>
<protein>
    <recommendedName>
        <fullName evidence="3">Calcineurin-like phosphoesterase domain-containing protein</fullName>
    </recommendedName>
</protein>
<organism evidence="4 5">
    <name type="scientific">Paenibacillus athensensis</name>
    <dbReference type="NCBI Taxonomy" id="1967502"/>
    <lineage>
        <taxon>Bacteria</taxon>
        <taxon>Bacillati</taxon>
        <taxon>Bacillota</taxon>
        <taxon>Bacilli</taxon>
        <taxon>Bacillales</taxon>
        <taxon>Paenibacillaceae</taxon>
        <taxon>Paenibacillus</taxon>
    </lineage>
</organism>
<dbReference type="PANTHER" id="PTHR31302">
    <property type="entry name" value="TRANSMEMBRANE PROTEIN WITH METALLOPHOSPHOESTERASE DOMAIN-RELATED"/>
    <property type="match status" value="1"/>
</dbReference>
<feature type="domain" description="Calcineurin-like phosphoesterase" evidence="3">
    <location>
        <begin position="63"/>
        <end position="226"/>
    </location>
</feature>
<sequence>MFSPLQSLSRRSFLKRAALWGGSFLASGGAAGSYAAYVEPRWIETIEQRVQLRGLPQAFAGKRIVHISDIHLGFHMTLRELQAIAGRVQRLQPDMLVFTGDLFDSWISEDPQATAADLAALEAPLGKWAVLGNHDTYAGLEDTKRILQAGGFTVLDNAHALVRLGADTLVVAGVADMWTGYPDLQRALDGADPQLCTLLLSHCANFADEAAARPEIALQLSGHSHGGQIRLPLLGAVETPPYGDKYVSGLHTAANSQLLVYTTRGLGMTLLPFRFLCRPEITVLTLDSKQA</sequence>
<dbReference type="AlphaFoldDB" id="A0A4Y8QBC8"/>
<dbReference type="GO" id="GO:0046872">
    <property type="term" value="F:metal ion binding"/>
    <property type="evidence" value="ECO:0007669"/>
    <property type="project" value="UniProtKB-KW"/>
</dbReference>
<evidence type="ECO:0000313" key="4">
    <source>
        <dbReference type="EMBL" id="TFE91959.1"/>
    </source>
</evidence>
<evidence type="ECO:0000313" key="5">
    <source>
        <dbReference type="Proteomes" id="UP000298246"/>
    </source>
</evidence>
<evidence type="ECO:0000256" key="1">
    <source>
        <dbReference type="ARBA" id="ARBA00022723"/>
    </source>
</evidence>
<dbReference type="InterPro" id="IPR029052">
    <property type="entry name" value="Metallo-depent_PP-like"/>
</dbReference>
<comment type="caution">
    <text evidence="4">The sequence shown here is derived from an EMBL/GenBank/DDBJ whole genome shotgun (WGS) entry which is preliminary data.</text>
</comment>
<dbReference type="PANTHER" id="PTHR31302:SF31">
    <property type="entry name" value="PHOSPHODIESTERASE YAEI"/>
    <property type="match status" value="1"/>
</dbReference>
<keyword evidence="1" id="KW-0479">Metal-binding</keyword>
<dbReference type="GO" id="GO:0009245">
    <property type="term" value="P:lipid A biosynthetic process"/>
    <property type="evidence" value="ECO:0007669"/>
    <property type="project" value="TreeGrafter"/>
</dbReference>
<accession>A0A4Y8QBC8</accession>
<dbReference type="InterPro" id="IPR004843">
    <property type="entry name" value="Calcineurin-like_PHP"/>
</dbReference>